<dbReference type="Pfam" id="PF01936">
    <property type="entry name" value="NYN"/>
    <property type="match status" value="1"/>
</dbReference>
<dbReference type="PROSITE" id="PS51644">
    <property type="entry name" value="HTH_OST"/>
    <property type="match status" value="1"/>
</dbReference>
<organism evidence="3 4">
    <name type="scientific">Geodia barretti</name>
    <name type="common">Barrett's horny sponge</name>
    <dbReference type="NCBI Taxonomy" id="519541"/>
    <lineage>
        <taxon>Eukaryota</taxon>
        <taxon>Metazoa</taxon>
        <taxon>Porifera</taxon>
        <taxon>Demospongiae</taxon>
        <taxon>Heteroscleromorpha</taxon>
        <taxon>Tetractinellida</taxon>
        <taxon>Astrophorina</taxon>
        <taxon>Geodiidae</taxon>
        <taxon>Geodia</taxon>
    </lineage>
</organism>
<feature type="region of interest" description="Disordered" evidence="1">
    <location>
        <begin position="172"/>
        <end position="195"/>
    </location>
</feature>
<dbReference type="GO" id="GO:0004540">
    <property type="term" value="F:RNA nuclease activity"/>
    <property type="evidence" value="ECO:0007669"/>
    <property type="project" value="InterPro"/>
</dbReference>
<feature type="compositionally biased region" description="Polar residues" evidence="1">
    <location>
        <begin position="185"/>
        <end position="194"/>
    </location>
</feature>
<dbReference type="Pfam" id="PF12872">
    <property type="entry name" value="OST-HTH"/>
    <property type="match status" value="1"/>
</dbReference>
<dbReference type="Gene3D" id="3.30.420.610">
    <property type="entry name" value="LOTUS domain-like"/>
    <property type="match status" value="1"/>
</dbReference>
<evidence type="ECO:0000259" key="2">
    <source>
        <dbReference type="PROSITE" id="PS51644"/>
    </source>
</evidence>
<dbReference type="InterPro" id="IPR041966">
    <property type="entry name" value="LOTUS-like"/>
</dbReference>
<evidence type="ECO:0000313" key="3">
    <source>
        <dbReference type="EMBL" id="CAI8044054.1"/>
    </source>
</evidence>
<accession>A0AA35T9W8</accession>
<name>A0AA35T9W8_GEOBA</name>
<feature type="compositionally biased region" description="Basic and acidic residues" evidence="1">
    <location>
        <begin position="388"/>
        <end position="398"/>
    </location>
</feature>
<protein>
    <submittedName>
        <fullName evidence="3">Uncharacterized protein MJ0482</fullName>
    </submittedName>
</protein>
<feature type="region of interest" description="Disordered" evidence="1">
    <location>
        <begin position="271"/>
        <end position="411"/>
    </location>
</feature>
<dbReference type="PANTHER" id="PTHR35811">
    <property type="entry name" value="SLR1870 PROTEIN"/>
    <property type="match status" value="1"/>
</dbReference>
<dbReference type="InterPro" id="IPR025605">
    <property type="entry name" value="OST-HTH/LOTUS_dom"/>
</dbReference>
<dbReference type="CDD" id="cd10146">
    <property type="entry name" value="LabA_like_C"/>
    <property type="match status" value="1"/>
</dbReference>
<keyword evidence="4" id="KW-1185">Reference proteome</keyword>
<dbReference type="Gene3D" id="3.40.50.1010">
    <property type="entry name" value="5'-nuclease"/>
    <property type="match status" value="1"/>
</dbReference>
<dbReference type="EMBL" id="CASHTH010003372">
    <property type="protein sequence ID" value="CAI8044054.1"/>
    <property type="molecule type" value="Genomic_DNA"/>
</dbReference>
<dbReference type="Proteomes" id="UP001174909">
    <property type="component" value="Unassembled WGS sequence"/>
</dbReference>
<dbReference type="AlphaFoldDB" id="A0AA35T9W8"/>
<dbReference type="InterPro" id="IPR021139">
    <property type="entry name" value="NYN"/>
</dbReference>
<feature type="compositionally biased region" description="Basic and acidic residues" evidence="1">
    <location>
        <begin position="283"/>
        <end position="313"/>
    </location>
</feature>
<comment type="caution">
    <text evidence="3">The sequence shown here is derived from an EMBL/GenBank/DDBJ whole genome shotgun (WGS) entry which is preliminary data.</text>
</comment>
<feature type="domain" description="HTH OST-type" evidence="2">
    <location>
        <begin position="195"/>
        <end position="272"/>
    </location>
</feature>
<proteinExistence type="predicted"/>
<dbReference type="PANTHER" id="PTHR35811:SF1">
    <property type="entry name" value="HTH OST-TYPE DOMAIN-CONTAINING PROTEIN"/>
    <property type="match status" value="1"/>
</dbReference>
<feature type="compositionally biased region" description="Polar residues" evidence="1">
    <location>
        <begin position="399"/>
        <end position="411"/>
    </location>
</feature>
<evidence type="ECO:0000313" key="4">
    <source>
        <dbReference type="Proteomes" id="UP001174909"/>
    </source>
</evidence>
<reference evidence="3" key="1">
    <citation type="submission" date="2023-03" db="EMBL/GenBank/DDBJ databases">
        <authorList>
            <person name="Steffen K."/>
            <person name="Cardenas P."/>
        </authorList>
    </citation>
    <scope>NUCLEOTIDE SEQUENCE</scope>
</reference>
<gene>
    <name evidence="3" type="ORF">GBAR_LOCUS24446</name>
</gene>
<dbReference type="CDD" id="cd11297">
    <property type="entry name" value="PIN_LabA-like_N_1"/>
    <property type="match status" value="1"/>
</dbReference>
<evidence type="ECO:0000256" key="1">
    <source>
        <dbReference type="SAM" id="MobiDB-lite"/>
    </source>
</evidence>
<sequence length="411" mass="45028">MPTAKCYNALSYWKPNKDVNGNETLVDANVAVLIDYENVGLDAIQHLLDQLSDVGRVIIRRAYGDWSVQRGKQDQLLELGVEPIHQYHSNKSGKNSSDIRLAIEAIDLLYSSPIDTFVIVSSDSDFVPLVGKLRSSGKSVIVAGRREATSPTLIKSCDRYIFLDQEKRVAAPLTQARRRSPGRRNGNQASQPTNAEADAKSLLLRAIDASMDEAGEVVGSKLYQTMRRIEPSFNFKDMGYRLFTQFLDAQADVIDITRPTDGSGDVVVQLAGRDQITPPPVRADNENRAAKLVDPRDVDQETSTRRSSEEKPKASHAKPNRRQSEPTVQSGRRLLGSTRPPASRPATPEPVEENPVEDKVEELPVEVAAAESKDSRQIEAVSSSNAEQKAEKPAKSKAETNGVSSAGITGK</sequence>